<evidence type="ECO:0000313" key="5">
    <source>
        <dbReference type="Proteomes" id="UP001230978"/>
    </source>
</evidence>
<dbReference type="Gene3D" id="2.40.160.20">
    <property type="match status" value="1"/>
</dbReference>
<dbReference type="RefSeq" id="WP_281467777.1">
    <property type="nucleotide sequence ID" value="NZ_CP124535.1"/>
</dbReference>
<reference evidence="4 5" key="1">
    <citation type="submission" date="2023-04" db="EMBL/GenBank/DDBJ databases">
        <title>YMD61, complete Genome.</title>
        <authorList>
            <person name="Zhang J."/>
        </authorList>
    </citation>
    <scope>NUCLEOTIDE SEQUENCE [LARGE SCALE GENOMIC DNA]</scope>
    <source>
        <strain evidence="4 5">YMD61</strain>
    </source>
</reference>
<feature type="domain" description="Outer membrane protein beta-barrel" evidence="3">
    <location>
        <begin position="39"/>
        <end position="194"/>
    </location>
</feature>
<accession>A0ABY8Q9M3</accession>
<dbReference type="InterPro" id="IPR011250">
    <property type="entry name" value="OMP/PagP_B-barrel"/>
</dbReference>
<evidence type="ECO:0000256" key="2">
    <source>
        <dbReference type="SAM" id="SignalP"/>
    </source>
</evidence>
<keyword evidence="1 2" id="KW-0732">Signal</keyword>
<organism evidence="4 5">
    <name type="scientific">Fuscovulum ytuae</name>
    <dbReference type="NCBI Taxonomy" id="3042299"/>
    <lineage>
        <taxon>Bacteria</taxon>
        <taxon>Pseudomonadati</taxon>
        <taxon>Pseudomonadota</taxon>
        <taxon>Alphaproteobacteria</taxon>
        <taxon>Rhodobacterales</taxon>
        <taxon>Paracoccaceae</taxon>
        <taxon>Fuscovulum</taxon>
    </lineage>
</organism>
<evidence type="ECO:0000256" key="1">
    <source>
        <dbReference type="ARBA" id="ARBA00022729"/>
    </source>
</evidence>
<dbReference type="Proteomes" id="UP001230978">
    <property type="component" value="Chromosome"/>
</dbReference>
<evidence type="ECO:0000313" key="4">
    <source>
        <dbReference type="EMBL" id="WGV16935.1"/>
    </source>
</evidence>
<protein>
    <submittedName>
        <fullName evidence="4">Outer membrane beta-barrel protein</fullName>
    </submittedName>
</protein>
<dbReference type="Pfam" id="PF13505">
    <property type="entry name" value="OMP_b-brl"/>
    <property type="match status" value="1"/>
</dbReference>
<dbReference type="SUPFAM" id="SSF56925">
    <property type="entry name" value="OMPA-like"/>
    <property type="match status" value="1"/>
</dbReference>
<feature type="chain" id="PRO_5045584117" evidence="2">
    <location>
        <begin position="22"/>
        <end position="194"/>
    </location>
</feature>
<dbReference type="EMBL" id="CP124535">
    <property type="protein sequence ID" value="WGV16935.1"/>
    <property type="molecule type" value="Genomic_DNA"/>
</dbReference>
<keyword evidence="5" id="KW-1185">Reference proteome</keyword>
<evidence type="ECO:0000259" key="3">
    <source>
        <dbReference type="Pfam" id="PF13505"/>
    </source>
</evidence>
<feature type="signal peptide" evidence="2">
    <location>
        <begin position="1"/>
        <end position="21"/>
    </location>
</feature>
<proteinExistence type="predicted"/>
<dbReference type="InterPro" id="IPR027385">
    <property type="entry name" value="Beta-barrel_OMP"/>
</dbReference>
<gene>
    <name evidence="4" type="ORF">QF092_03750</name>
</gene>
<name>A0ABY8Q9M3_9RHOB</name>
<sequence length="194" mass="19587">MKRRIMTVAGVAAMVALPAFAGGPSAVTEEPVVAPAPVALPAPSAHWSGLYVGGQLGYGDIGSSGALGGDGMTGGLLAGYRADFGQFVAGVEGNFDWADIDIGGGATLESISRLKLVGGYDLGPALVYGTVAAVRADTSLGADNGWGAGIGVDYALTQQMTVGAELMEHRFDNFVGSGTDIDATTLNARVGFRF</sequence>